<sequence>MAVLEAVSGIKVTVCVDDEALQEYDDDEFEAVPGDVGAHQASRTVAKYVESCTDKSFSIKIEMGAEYKFDSPNLTRRIRGRLTKPKNAPNFLEPFIFSNIITSVDDAKLASVKEDAQRLSVVGEIIVKLYRRGEKLRVLNESKSREKLDRETHVHEKALKGQAMSHSTTLGAPEIVKTSKTWRLNHLDGDDCPIAIYRFKIPSIPIDTQKNPRAVPFPPPSPIPNEASGDFDIENLNAAQKAKLQEFLGALMGNGTPSNAEKKIKREREEADSGFTARKRSKNSERVEIDLTGDDED</sequence>
<dbReference type="EMBL" id="AYSA01000111">
    <property type="protein sequence ID" value="ESZ96956.1"/>
    <property type="molecule type" value="Genomic_DNA"/>
</dbReference>
<evidence type="ECO:0000259" key="2">
    <source>
        <dbReference type="Pfam" id="PF25534"/>
    </source>
</evidence>
<dbReference type="HOGENOM" id="CLU_070614_0_1_1"/>
<evidence type="ECO:0000313" key="4">
    <source>
        <dbReference type="Proteomes" id="UP000019487"/>
    </source>
</evidence>
<dbReference type="Proteomes" id="UP000019487">
    <property type="component" value="Unassembled WGS sequence"/>
</dbReference>
<dbReference type="Pfam" id="PF25534">
    <property type="entry name" value="DUF7918"/>
    <property type="match status" value="2"/>
</dbReference>
<dbReference type="PANTHER" id="PTHR36223:SF1">
    <property type="entry name" value="TRANSCRIPTION ELONGATION FACTOR EAF N-TERMINAL DOMAIN-CONTAINING PROTEIN"/>
    <property type="match status" value="1"/>
</dbReference>
<name>W9CMA5_SCLBF</name>
<accession>W9CMA5</accession>
<dbReference type="InterPro" id="IPR057678">
    <property type="entry name" value="DUF7918"/>
</dbReference>
<comment type="caution">
    <text evidence="3">The sequence shown here is derived from an EMBL/GenBank/DDBJ whole genome shotgun (WGS) entry which is preliminary data.</text>
</comment>
<reference evidence="3 4" key="1">
    <citation type="journal article" date="2014" name="Genome Announc.">
        <title>Draft genome sequence of Sclerotinia borealis, a psychrophilic plant pathogenic fungus.</title>
        <authorList>
            <person name="Mardanov A.V."/>
            <person name="Beletsky A.V."/>
            <person name="Kadnikov V.V."/>
            <person name="Ignatov A.N."/>
            <person name="Ravin N.V."/>
        </authorList>
    </citation>
    <scope>NUCLEOTIDE SEQUENCE [LARGE SCALE GENOMIC DNA]</scope>
    <source>
        <strain evidence="4">F-4157</strain>
    </source>
</reference>
<evidence type="ECO:0000313" key="3">
    <source>
        <dbReference type="EMBL" id="ESZ96956.1"/>
    </source>
</evidence>
<dbReference type="OrthoDB" id="3364132at2759"/>
<feature type="region of interest" description="Disordered" evidence="1">
    <location>
        <begin position="251"/>
        <end position="297"/>
    </location>
</feature>
<organism evidence="3 4">
    <name type="scientific">Sclerotinia borealis (strain F-4128)</name>
    <dbReference type="NCBI Taxonomy" id="1432307"/>
    <lineage>
        <taxon>Eukaryota</taxon>
        <taxon>Fungi</taxon>
        <taxon>Dikarya</taxon>
        <taxon>Ascomycota</taxon>
        <taxon>Pezizomycotina</taxon>
        <taxon>Leotiomycetes</taxon>
        <taxon>Helotiales</taxon>
        <taxon>Sclerotiniaceae</taxon>
        <taxon>Sclerotinia</taxon>
    </lineage>
</organism>
<dbReference type="AlphaFoldDB" id="W9CMA5"/>
<protein>
    <recommendedName>
        <fullName evidence="2">DUF7918 domain-containing protein</fullName>
    </recommendedName>
</protein>
<dbReference type="STRING" id="1432307.W9CMA5"/>
<evidence type="ECO:0000256" key="1">
    <source>
        <dbReference type="SAM" id="MobiDB-lite"/>
    </source>
</evidence>
<feature type="domain" description="DUF7918" evidence="2">
    <location>
        <begin position="76"/>
        <end position="200"/>
    </location>
</feature>
<gene>
    <name evidence="3" type="ORF">SBOR_2638</name>
</gene>
<feature type="domain" description="DUF7918" evidence="2">
    <location>
        <begin position="9"/>
        <end position="75"/>
    </location>
</feature>
<proteinExistence type="predicted"/>
<feature type="compositionally biased region" description="Basic and acidic residues" evidence="1">
    <location>
        <begin position="260"/>
        <end position="271"/>
    </location>
</feature>
<dbReference type="PANTHER" id="PTHR36223">
    <property type="entry name" value="BETA-LACTAMASE-TYPE TRANSPEPTIDASE FOLD DOMAIN CONTAINING PROTEIN"/>
    <property type="match status" value="1"/>
</dbReference>
<keyword evidence="4" id="KW-1185">Reference proteome</keyword>